<dbReference type="Gene3D" id="1.10.8.10">
    <property type="entry name" value="DNA helicase RuvA subunit, C-terminal domain"/>
    <property type="match status" value="1"/>
</dbReference>
<accession>A0AAV7T1U2</accession>
<dbReference type="EMBL" id="JANPWB010000007">
    <property type="protein sequence ID" value="KAJ1170354.1"/>
    <property type="molecule type" value="Genomic_DNA"/>
</dbReference>
<evidence type="ECO:0000313" key="4">
    <source>
        <dbReference type="Proteomes" id="UP001066276"/>
    </source>
</evidence>
<protein>
    <recommendedName>
        <fullName evidence="2">UBA domain-containing protein</fullName>
    </recommendedName>
</protein>
<dbReference type="Proteomes" id="UP001066276">
    <property type="component" value="Chromosome 4_1"/>
</dbReference>
<feature type="region of interest" description="Disordered" evidence="1">
    <location>
        <begin position="96"/>
        <end position="136"/>
    </location>
</feature>
<comment type="caution">
    <text evidence="3">The sequence shown here is derived from an EMBL/GenBank/DDBJ whole genome shotgun (WGS) entry which is preliminary data.</text>
</comment>
<feature type="compositionally biased region" description="Basic and acidic residues" evidence="1">
    <location>
        <begin position="20"/>
        <end position="35"/>
    </location>
</feature>
<name>A0AAV7T1U2_PLEWA</name>
<feature type="region of interest" description="Disordered" evidence="1">
    <location>
        <begin position="12"/>
        <end position="37"/>
    </location>
</feature>
<sequence>MRLAAPEWLRSAHPKGGGWRKWEGREDGGAQERKCQVRSSVSVQDIVRKGDMESEEEQHTTTLLCMGFADPGAIRKALRLAKNDINEAVALLTNERPGLDYGGYEPMDSGGPRGDSGEGGRGGRGGFDPPPAYHEVVDSEVRRSSCGFCSEIRKKSS</sequence>
<feature type="domain" description="UBA" evidence="2">
    <location>
        <begin position="54"/>
        <end position="95"/>
    </location>
</feature>
<evidence type="ECO:0000259" key="2">
    <source>
        <dbReference type="PROSITE" id="PS50030"/>
    </source>
</evidence>
<gene>
    <name evidence="3" type="ORF">NDU88_002231</name>
</gene>
<dbReference type="InterPro" id="IPR033382">
    <property type="entry name" value="USP24_UBA"/>
</dbReference>
<feature type="compositionally biased region" description="Gly residues" evidence="1">
    <location>
        <begin position="111"/>
        <end position="126"/>
    </location>
</feature>
<dbReference type="AlphaFoldDB" id="A0AAV7T1U2"/>
<evidence type="ECO:0000256" key="1">
    <source>
        <dbReference type="SAM" id="MobiDB-lite"/>
    </source>
</evidence>
<proteinExistence type="predicted"/>
<dbReference type="SUPFAM" id="SSF46934">
    <property type="entry name" value="UBA-like"/>
    <property type="match status" value="1"/>
</dbReference>
<keyword evidence="4" id="KW-1185">Reference proteome</keyword>
<dbReference type="InterPro" id="IPR009060">
    <property type="entry name" value="UBA-like_sf"/>
</dbReference>
<reference evidence="3" key="1">
    <citation type="journal article" date="2022" name="bioRxiv">
        <title>Sequencing and chromosome-scale assembly of the giantPleurodeles waltlgenome.</title>
        <authorList>
            <person name="Brown T."/>
            <person name="Elewa A."/>
            <person name="Iarovenko S."/>
            <person name="Subramanian E."/>
            <person name="Araus A.J."/>
            <person name="Petzold A."/>
            <person name="Susuki M."/>
            <person name="Suzuki K.-i.T."/>
            <person name="Hayashi T."/>
            <person name="Toyoda A."/>
            <person name="Oliveira C."/>
            <person name="Osipova E."/>
            <person name="Leigh N.D."/>
            <person name="Simon A."/>
            <person name="Yun M.H."/>
        </authorList>
    </citation>
    <scope>NUCLEOTIDE SEQUENCE</scope>
    <source>
        <strain evidence="3">20211129_DDA</strain>
        <tissue evidence="3">Liver</tissue>
    </source>
</reference>
<dbReference type="PROSITE" id="PS50030">
    <property type="entry name" value="UBA"/>
    <property type="match status" value="1"/>
</dbReference>
<organism evidence="3 4">
    <name type="scientific">Pleurodeles waltl</name>
    <name type="common">Iberian ribbed newt</name>
    <dbReference type="NCBI Taxonomy" id="8319"/>
    <lineage>
        <taxon>Eukaryota</taxon>
        <taxon>Metazoa</taxon>
        <taxon>Chordata</taxon>
        <taxon>Craniata</taxon>
        <taxon>Vertebrata</taxon>
        <taxon>Euteleostomi</taxon>
        <taxon>Amphibia</taxon>
        <taxon>Batrachia</taxon>
        <taxon>Caudata</taxon>
        <taxon>Salamandroidea</taxon>
        <taxon>Salamandridae</taxon>
        <taxon>Pleurodelinae</taxon>
        <taxon>Pleurodeles</taxon>
    </lineage>
</organism>
<dbReference type="CDD" id="cd14286">
    <property type="entry name" value="UBA_UBP24"/>
    <property type="match status" value="1"/>
</dbReference>
<evidence type="ECO:0000313" key="3">
    <source>
        <dbReference type="EMBL" id="KAJ1170354.1"/>
    </source>
</evidence>
<dbReference type="InterPro" id="IPR015940">
    <property type="entry name" value="UBA"/>
</dbReference>
<dbReference type="FunFam" id="1.10.8.10:FF:000075">
    <property type="entry name" value="Ubiquitin carboxyl-terminal hydrolase 24"/>
    <property type="match status" value="1"/>
</dbReference>